<accession>A0A918XM05</accession>
<evidence type="ECO:0000259" key="1">
    <source>
        <dbReference type="Pfam" id="PF01927"/>
    </source>
</evidence>
<protein>
    <recommendedName>
        <fullName evidence="5">Twitching motility protein PilT</fullName>
    </recommendedName>
</protein>
<name>A0A918XM05_9ACTN</name>
<dbReference type="AlphaFoldDB" id="A0A918XM05"/>
<dbReference type="EMBL" id="BMXL01000039">
    <property type="protein sequence ID" value="GHD36432.1"/>
    <property type="molecule type" value="Genomic_DNA"/>
</dbReference>
<gene>
    <name evidence="3" type="ORF">GCM10007147_43800</name>
</gene>
<dbReference type="InterPro" id="IPR027798">
    <property type="entry name" value="Ub_Mut7C"/>
</dbReference>
<dbReference type="Proteomes" id="UP000654947">
    <property type="component" value="Unassembled WGS sequence"/>
</dbReference>
<dbReference type="PANTHER" id="PTHR39081:SF1">
    <property type="entry name" value="MUT7-C RNASE DOMAIN-CONTAINING PROTEIN"/>
    <property type="match status" value="1"/>
</dbReference>
<reference evidence="3 4" key="1">
    <citation type="journal article" date="2014" name="Int. J. Syst. Evol. Microbiol.">
        <title>Complete genome sequence of Corynebacterium casei LMG S-19264T (=DSM 44701T), isolated from a smear-ripened cheese.</title>
        <authorList>
            <consortium name="US DOE Joint Genome Institute (JGI-PGF)"/>
            <person name="Walter F."/>
            <person name="Albersmeier A."/>
            <person name="Kalinowski J."/>
            <person name="Ruckert C."/>
        </authorList>
    </citation>
    <scope>NUCLEOTIDE SEQUENCE [LARGE SCALE GENOMIC DNA]</scope>
    <source>
        <strain evidence="3 4">KCTC 19473</strain>
    </source>
</reference>
<evidence type="ECO:0000313" key="4">
    <source>
        <dbReference type="Proteomes" id="UP000654947"/>
    </source>
</evidence>
<sequence length="242" mass="27290">MAAHPITVHIPPDLRFFLPPRHRDGPLHLPHDPDATLGHTLQSLGIPLTEVGHLHTRGRTVGVRHRPDPGDTVRVDALTWPQPAPTTPPRLLLDVHLGTLARRLRLLGVDTAYDNDRDDPALLAQANAEQRILLTRDRGLLFRRALHAGAHVREQHPRSQLHEVLNRFAPPLHPWTRCPACNGLLHPVTPQEVAHRLEPGTRATYDTFAQCRDCARIYWPGAHHQDLREIVRQARNHTPPPP</sequence>
<dbReference type="Pfam" id="PF14451">
    <property type="entry name" value="Ub-Mut7C"/>
    <property type="match status" value="1"/>
</dbReference>
<feature type="domain" description="Mut7-C RNAse" evidence="1">
    <location>
        <begin position="89"/>
        <end position="230"/>
    </location>
</feature>
<evidence type="ECO:0000259" key="2">
    <source>
        <dbReference type="Pfam" id="PF14451"/>
    </source>
</evidence>
<proteinExistence type="predicted"/>
<evidence type="ECO:0000313" key="3">
    <source>
        <dbReference type="EMBL" id="GHD36432.1"/>
    </source>
</evidence>
<comment type="caution">
    <text evidence="3">The sequence shown here is derived from an EMBL/GenBank/DDBJ whole genome shotgun (WGS) entry which is preliminary data.</text>
</comment>
<organism evidence="3 4">
    <name type="scientific">Nocardiopsis kunsanensis</name>
    <dbReference type="NCBI Taxonomy" id="141693"/>
    <lineage>
        <taxon>Bacteria</taxon>
        <taxon>Bacillati</taxon>
        <taxon>Actinomycetota</taxon>
        <taxon>Actinomycetes</taxon>
        <taxon>Streptosporangiales</taxon>
        <taxon>Nocardiopsidaceae</taxon>
        <taxon>Nocardiopsis</taxon>
    </lineage>
</organism>
<dbReference type="PANTHER" id="PTHR39081">
    <property type="entry name" value="MUT7-C DOMAIN-CONTAINING PROTEIN"/>
    <property type="match status" value="1"/>
</dbReference>
<dbReference type="InterPro" id="IPR002782">
    <property type="entry name" value="Mut7-C_RNAse_dom"/>
</dbReference>
<evidence type="ECO:0008006" key="5">
    <source>
        <dbReference type="Google" id="ProtNLM"/>
    </source>
</evidence>
<dbReference type="Pfam" id="PF01927">
    <property type="entry name" value="Mut7-C"/>
    <property type="match status" value="1"/>
</dbReference>
<feature type="domain" description="Ubiquitin Mut7-C" evidence="2">
    <location>
        <begin position="6"/>
        <end position="75"/>
    </location>
</feature>
<keyword evidence="4" id="KW-1185">Reference proteome</keyword>
<dbReference type="RefSeq" id="WP_017575761.1">
    <property type="nucleotide sequence ID" value="NZ_BMXL01000039.1"/>
</dbReference>